<dbReference type="GO" id="GO:0020037">
    <property type="term" value="F:heme binding"/>
    <property type="evidence" value="ECO:0007669"/>
    <property type="project" value="InterPro"/>
</dbReference>
<protein>
    <recommendedName>
        <fullName evidence="3">Cytochrome P450</fullName>
    </recommendedName>
</protein>
<organism evidence="1 2">
    <name type="scientific">Obba rivulosa</name>
    <dbReference type="NCBI Taxonomy" id="1052685"/>
    <lineage>
        <taxon>Eukaryota</taxon>
        <taxon>Fungi</taxon>
        <taxon>Dikarya</taxon>
        <taxon>Basidiomycota</taxon>
        <taxon>Agaricomycotina</taxon>
        <taxon>Agaricomycetes</taxon>
        <taxon>Polyporales</taxon>
        <taxon>Gelatoporiaceae</taxon>
        <taxon>Obba</taxon>
    </lineage>
</organism>
<gene>
    <name evidence="1" type="ORF">OBBRIDRAFT_836811</name>
</gene>
<evidence type="ECO:0008006" key="3">
    <source>
        <dbReference type="Google" id="ProtNLM"/>
    </source>
</evidence>
<dbReference type="InterPro" id="IPR036396">
    <property type="entry name" value="Cyt_P450_sf"/>
</dbReference>
<dbReference type="Pfam" id="PF00067">
    <property type="entry name" value="p450"/>
    <property type="match status" value="1"/>
</dbReference>
<dbReference type="EMBL" id="KV722460">
    <property type="protein sequence ID" value="OCH88174.1"/>
    <property type="molecule type" value="Genomic_DNA"/>
</dbReference>
<dbReference type="InterPro" id="IPR001128">
    <property type="entry name" value="Cyt_P450"/>
</dbReference>
<keyword evidence="2" id="KW-1185">Reference proteome</keyword>
<sequence>MGVASSPPEATANVSGVWSNVITFIGGSRACIGYRFTLVEMKALIFSLVRAFEFELAVPPEEIKKKTYLAQRPLVKSEMELPLCLKRCQRTSI</sequence>
<name>A0A8E2ARV2_9APHY</name>
<dbReference type="SUPFAM" id="SSF48264">
    <property type="entry name" value="Cytochrome P450"/>
    <property type="match status" value="1"/>
</dbReference>
<dbReference type="GO" id="GO:0005506">
    <property type="term" value="F:iron ion binding"/>
    <property type="evidence" value="ECO:0007669"/>
    <property type="project" value="InterPro"/>
</dbReference>
<proteinExistence type="predicted"/>
<dbReference type="GO" id="GO:0004497">
    <property type="term" value="F:monooxygenase activity"/>
    <property type="evidence" value="ECO:0007669"/>
    <property type="project" value="InterPro"/>
</dbReference>
<evidence type="ECO:0000313" key="1">
    <source>
        <dbReference type="EMBL" id="OCH88174.1"/>
    </source>
</evidence>
<dbReference type="AlphaFoldDB" id="A0A8E2ARV2"/>
<dbReference type="GO" id="GO:0016705">
    <property type="term" value="F:oxidoreductase activity, acting on paired donors, with incorporation or reduction of molecular oxygen"/>
    <property type="evidence" value="ECO:0007669"/>
    <property type="project" value="InterPro"/>
</dbReference>
<dbReference type="Proteomes" id="UP000250043">
    <property type="component" value="Unassembled WGS sequence"/>
</dbReference>
<dbReference type="OrthoDB" id="1470350at2759"/>
<evidence type="ECO:0000313" key="2">
    <source>
        <dbReference type="Proteomes" id="UP000250043"/>
    </source>
</evidence>
<dbReference type="Gene3D" id="1.10.630.10">
    <property type="entry name" value="Cytochrome P450"/>
    <property type="match status" value="1"/>
</dbReference>
<reference evidence="1 2" key="1">
    <citation type="submission" date="2016-07" db="EMBL/GenBank/DDBJ databases">
        <title>Draft genome of the white-rot fungus Obba rivulosa 3A-2.</title>
        <authorList>
            <consortium name="DOE Joint Genome Institute"/>
            <person name="Miettinen O."/>
            <person name="Riley R."/>
            <person name="Acob R."/>
            <person name="Barry K."/>
            <person name="Cullen D."/>
            <person name="De Vries R."/>
            <person name="Hainaut M."/>
            <person name="Hatakka A."/>
            <person name="Henrissat B."/>
            <person name="Hilden K."/>
            <person name="Kuo R."/>
            <person name="Labutti K."/>
            <person name="Lipzen A."/>
            <person name="Makela M.R."/>
            <person name="Sandor L."/>
            <person name="Spatafora J.W."/>
            <person name="Grigoriev I.V."/>
            <person name="Hibbett D.S."/>
        </authorList>
    </citation>
    <scope>NUCLEOTIDE SEQUENCE [LARGE SCALE GENOMIC DNA]</scope>
    <source>
        <strain evidence="1 2">3A-2</strain>
    </source>
</reference>
<accession>A0A8E2ARV2</accession>